<evidence type="ECO:0000313" key="1">
    <source>
        <dbReference type="EMBL" id="BCR86426.1"/>
    </source>
</evidence>
<dbReference type="Proteomes" id="UP000637239">
    <property type="component" value="Chromosome 3"/>
</dbReference>
<sequence>MEKQLKVQFCWQTIQYFYGVGSARYGSIIDEGYGLVKIDLKADSIVEQGLTPATILEVKDQPNAGSKWDCLREMFLNPSNTKKAMKLMKMANWIWERSKLNEKEAFREINQLREEFIDMNGSEMVISGN</sequence>
<dbReference type="RefSeq" id="XP_043134948.1">
    <property type="nucleotide sequence ID" value="XM_043277028.1"/>
</dbReference>
<organism evidence="1 2">
    <name type="scientific">Aspergillus chevalieri</name>
    <name type="common">Eurotium chevalieri</name>
    <dbReference type="NCBI Taxonomy" id="182096"/>
    <lineage>
        <taxon>Eukaryota</taxon>
        <taxon>Fungi</taxon>
        <taxon>Dikarya</taxon>
        <taxon>Ascomycota</taxon>
        <taxon>Pezizomycotina</taxon>
        <taxon>Eurotiomycetes</taxon>
        <taxon>Eurotiomycetidae</taxon>
        <taxon>Eurotiales</taxon>
        <taxon>Aspergillaceae</taxon>
        <taxon>Aspergillus</taxon>
        <taxon>Aspergillus subgen. Aspergillus</taxon>
    </lineage>
</organism>
<gene>
    <name evidence="1" type="ORF">ACHE_30413S</name>
</gene>
<evidence type="ECO:0000313" key="2">
    <source>
        <dbReference type="Proteomes" id="UP000637239"/>
    </source>
</evidence>
<proteinExistence type="predicted"/>
<dbReference type="EMBL" id="AP024418">
    <property type="protein sequence ID" value="BCR86426.1"/>
    <property type="molecule type" value="Genomic_DNA"/>
</dbReference>
<reference evidence="1" key="2">
    <citation type="submission" date="2021-02" db="EMBL/GenBank/DDBJ databases">
        <title>Aspergillus chevalieri M1 genome sequence.</title>
        <authorList>
            <person name="Kadooka C."/>
            <person name="Mori K."/>
            <person name="Futagami T."/>
        </authorList>
    </citation>
    <scope>NUCLEOTIDE SEQUENCE</scope>
    <source>
        <strain evidence="1">M1</strain>
    </source>
</reference>
<reference evidence="1" key="1">
    <citation type="submission" date="2021-01" db="EMBL/GenBank/DDBJ databases">
        <authorList>
            <consortium name="Aspergillus chevalieri M1 genome sequencing consortium"/>
            <person name="Kazuki M."/>
            <person name="Futagami T."/>
        </authorList>
    </citation>
    <scope>NUCLEOTIDE SEQUENCE</scope>
    <source>
        <strain evidence="1">M1</strain>
    </source>
</reference>
<protein>
    <submittedName>
        <fullName evidence="1">Uncharacterized protein</fullName>
    </submittedName>
</protein>
<keyword evidence="2" id="KW-1185">Reference proteome</keyword>
<accession>A0A7R7VKP0</accession>
<dbReference type="KEGG" id="ache:ACHE_30413S"/>
<dbReference type="GeneID" id="66980785"/>
<name>A0A7R7VKP0_ASPCH</name>
<dbReference type="AlphaFoldDB" id="A0A7R7VKP0"/>